<dbReference type="OrthoDB" id="949867at2"/>
<evidence type="ECO:0000313" key="1">
    <source>
        <dbReference type="EMBL" id="SKA03387.1"/>
    </source>
</evidence>
<dbReference type="AlphaFoldDB" id="A0A1T4QIC1"/>
<proteinExistence type="predicted"/>
<organism evidence="1 2">
    <name type="scientific">Sediminibacterium ginsengisoli</name>
    <dbReference type="NCBI Taxonomy" id="413434"/>
    <lineage>
        <taxon>Bacteria</taxon>
        <taxon>Pseudomonadati</taxon>
        <taxon>Bacteroidota</taxon>
        <taxon>Chitinophagia</taxon>
        <taxon>Chitinophagales</taxon>
        <taxon>Chitinophagaceae</taxon>
        <taxon>Sediminibacterium</taxon>
    </lineage>
</organism>
<name>A0A1T4QIC1_9BACT</name>
<accession>A0A1T4QIC1</accession>
<dbReference type="EMBL" id="FUWH01000008">
    <property type="protein sequence ID" value="SKA03387.1"/>
    <property type="molecule type" value="Genomic_DNA"/>
</dbReference>
<dbReference type="RefSeq" id="WP_078832073.1">
    <property type="nucleotide sequence ID" value="NZ_FUWH01000008.1"/>
</dbReference>
<protein>
    <submittedName>
        <fullName evidence="1">Uncharacterized protein</fullName>
    </submittedName>
</protein>
<gene>
    <name evidence="1" type="ORF">SAMN04488132_108147</name>
</gene>
<evidence type="ECO:0000313" key="2">
    <source>
        <dbReference type="Proteomes" id="UP000190888"/>
    </source>
</evidence>
<keyword evidence="2" id="KW-1185">Reference proteome</keyword>
<dbReference type="PROSITE" id="PS51257">
    <property type="entry name" value="PROKAR_LIPOPROTEIN"/>
    <property type="match status" value="1"/>
</dbReference>
<dbReference type="Proteomes" id="UP000190888">
    <property type="component" value="Unassembled WGS sequence"/>
</dbReference>
<sequence length="193" mass="21319">MKPLYIVLFCCSLLACRKDDTGVVLTMPAKTQTGQHTFGFLLNSEVWTNYNKVCFLTTGCRENLDGIYYTNDGDVHVRADKVLHKNSGLSSTESIDLYLNTRFRGTGTYSIANGDTLMISYRRSETGSQDVTYLLSSLNPSFTITLDRIDPANKILSGTFSGKLFKQMNSASAATSATDSLMVTDGRFDIKVK</sequence>
<reference evidence="1 2" key="1">
    <citation type="submission" date="2017-02" db="EMBL/GenBank/DDBJ databases">
        <authorList>
            <person name="Peterson S.W."/>
        </authorList>
    </citation>
    <scope>NUCLEOTIDE SEQUENCE [LARGE SCALE GENOMIC DNA]</scope>
    <source>
        <strain evidence="1 2">DSM 22335</strain>
    </source>
</reference>
<dbReference type="STRING" id="413434.SAMN04488132_108147"/>